<gene>
    <name evidence="3" type="ORF">Ciccas_008996</name>
</gene>
<organism evidence="3 4">
    <name type="scientific">Cichlidogyrus casuarinus</name>
    <dbReference type="NCBI Taxonomy" id="1844966"/>
    <lineage>
        <taxon>Eukaryota</taxon>
        <taxon>Metazoa</taxon>
        <taxon>Spiralia</taxon>
        <taxon>Lophotrochozoa</taxon>
        <taxon>Platyhelminthes</taxon>
        <taxon>Monogenea</taxon>
        <taxon>Monopisthocotylea</taxon>
        <taxon>Dactylogyridea</taxon>
        <taxon>Ancyrocephalidae</taxon>
        <taxon>Cichlidogyrus</taxon>
    </lineage>
</organism>
<dbReference type="EMBL" id="JBJKFK010001712">
    <property type="protein sequence ID" value="KAL3312416.1"/>
    <property type="molecule type" value="Genomic_DNA"/>
</dbReference>
<comment type="caution">
    <text evidence="3">The sequence shown here is derived from an EMBL/GenBank/DDBJ whole genome shotgun (WGS) entry which is preliminary data.</text>
</comment>
<dbReference type="Gene3D" id="2.60.40.150">
    <property type="entry name" value="C2 domain"/>
    <property type="match status" value="1"/>
</dbReference>
<dbReference type="SMART" id="SM00239">
    <property type="entry name" value="C2"/>
    <property type="match status" value="1"/>
</dbReference>
<keyword evidence="4" id="KW-1185">Reference proteome</keyword>
<dbReference type="PANTHER" id="PTHR45761:SF1">
    <property type="entry name" value="EXTENDED SYNAPTOTAGMIN-LIKE PROTEIN 2, ISOFORM C"/>
    <property type="match status" value="1"/>
</dbReference>
<dbReference type="PROSITE" id="PS50004">
    <property type="entry name" value="C2"/>
    <property type="match status" value="1"/>
</dbReference>
<dbReference type="PANTHER" id="PTHR45761">
    <property type="entry name" value="EXTENDED SYNAPTOTAGMIN-LIKE PROTEIN 2, ISOFORM C"/>
    <property type="match status" value="1"/>
</dbReference>
<dbReference type="InterPro" id="IPR000008">
    <property type="entry name" value="C2_dom"/>
</dbReference>
<evidence type="ECO:0000313" key="3">
    <source>
        <dbReference type="EMBL" id="KAL3312416.1"/>
    </source>
</evidence>
<reference evidence="3 4" key="1">
    <citation type="submission" date="2024-11" db="EMBL/GenBank/DDBJ databases">
        <title>Adaptive evolution of stress response genes in parasites aligns with host niche diversity.</title>
        <authorList>
            <person name="Hahn C."/>
            <person name="Resl P."/>
        </authorList>
    </citation>
    <scope>NUCLEOTIDE SEQUENCE [LARGE SCALE GENOMIC DNA]</scope>
    <source>
        <strain evidence="3">EGGRZ-B1_66</strain>
        <tissue evidence="3">Body</tissue>
    </source>
</reference>
<dbReference type="AlphaFoldDB" id="A0ABD2Q127"/>
<dbReference type="Proteomes" id="UP001626550">
    <property type="component" value="Unassembled WGS sequence"/>
</dbReference>
<name>A0ABD2Q127_9PLAT</name>
<evidence type="ECO:0000256" key="1">
    <source>
        <dbReference type="SAM" id="MobiDB-lite"/>
    </source>
</evidence>
<dbReference type="InterPro" id="IPR035892">
    <property type="entry name" value="C2_domain_sf"/>
</dbReference>
<proteinExistence type="predicted"/>
<evidence type="ECO:0000313" key="4">
    <source>
        <dbReference type="Proteomes" id="UP001626550"/>
    </source>
</evidence>
<sequence>MTPPVVSNPDPNGVLKSPTVKGTDTLSAGHSHNHSHGHNHDSFGKSKEADSVKPQNSCGAIELTAHYCEDSNRLGIIVHQCKNLRGVDKDGLSDPYVKLRLKFDNGVSCGDKKKTQVVKNSVNPFFDDERFDFNADCRDLASLNLLVEVKNHVGIFQRTNSVTMLGKCTIPLDSENIKLGYRQWFVYSW</sequence>
<feature type="region of interest" description="Disordered" evidence="1">
    <location>
        <begin position="1"/>
        <end position="51"/>
    </location>
</feature>
<evidence type="ECO:0000259" key="2">
    <source>
        <dbReference type="PROSITE" id="PS50004"/>
    </source>
</evidence>
<protein>
    <recommendedName>
        <fullName evidence="2">C2 domain-containing protein</fullName>
    </recommendedName>
</protein>
<feature type="domain" description="C2" evidence="2">
    <location>
        <begin position="57"/>
        <end position="185"/>
    </location>
</feature>
<dbReference type="Pfam" id="PF00168">
    <property type="entry name" value="C2"/>
    <property type="match status" value="1"/>
</dbReference>
<dbReference type="InterPro" id="IPR051634">
    <property type="entry name" value="Extended_Synaptotagmin"/>
</dbReference>
<dbReference type="SUPFAM" id="SSF49562">
    <property type="entry name" value="C2 domain (Calcium/lipid-binding domain, CaLB)"/>
    <property type="match status" value="1"/>
</dbReference>
<feature type="compositionally biased region" description="Basic and acidic residues" evidence="1">
    <location>
        <begin position="38"/>
        <end position="51"/>
    </location>
</feature>
<accession>A0ABD2Q127</accession>